<dbReference type="HAMAP" id="MF_00024">
    <property type="entry name" value="CobD_CbiB"/>
    <property type="match status" value="1"/>
</dbReference>
<keyword evidence="6 11" id="KW-1003">Cell membrane</keyword>
<dbReference type="InterPro" id="IPR004485">
    <property type="entry name" value="Cobalamin_biosynth_CobD/CbiB"/>
</dbReference>
<dbReference type="EMBL" id="QKNY01000005">
    <property type="protein sequence ID" value="RJX44285.1"/>
    <property type="molecule type" value="Genomic_DNA"/>
</dbReference>
<dbReference type="AlphaFoldDB" id="A0A3A6Q146"/>
<evidence type="ECO:0000256" key="3">
    <source>
        <dbReference type="ARBA" id="ARBA00004953"/>
    </source>
</evidence>
<comment type="caution">
    <text evidence="12">The sequence shown here is derived from an EMBL/GenBank/DDBJ whole genome shotgun (WGS) entry which is preliminary data.</text>
</comment>
<evidence type="ECO:0000256" key="5">
    <source>
        <dbReference type="ARBA" id="ARBA00016185"/>
    </source>
</evidence>
<dbReference type="GO" id="GO:0005886">
    <property type="term" value="C:plasma membrane"/>
    <property type="evidence" value="ECO:0007669"/>
    <property type="project" value="UniProtKB-SubCell"/>
</dbReference>
<evidence type="ECO:0000256" key="10">
    <source>
        <dbReference type="ARBA" id="ARBA00023136"/>
    </source>
</evidence>
<feature type="transmembrane region" description="Helical" evidence="11">
    <location>
        <begin position="76"/>
        <end position="95"/>
    </location>
</feature>
<keyword evidence="13" id="KW-1185">Reference proteome</keyword>
<keyword evidence="7 11" id="KW-0169">Cobalamin biosynthesis</keyword>
<feature type="transmembrane region" description="Helical" evidence="11">
    <location>
        <begin position="46"/>
        <end position="69"/>
    </location>
</feature>
<evidence type="ECO:0000256" key="9">
    <source>
        <dbReference type="ARBA" id="ARBA00022989"/>
    </source>
</evidence>
<comment type="pathway">
    <text evidence="3 11">Cofactor biosynthesis; adenosylcobalamin biosynthesis.</text>
</comment>
<gene>
    <name evidence="11 12" type="primary">cobD</name>
    <name evidence="12" type="ORF">DM826_04015</name>
</gene>
<comment type="caution">
    <text evidence="11">Lacks conserved residue(s) required for the propagation of feature annotation.</text>
</comment>
<comment type="function">
    <text evidence="1 11">Converts cobyric acid to cobinamide by the addition of aminopropanol on the F carboxylic group.</text>
</comment>
<evidence type="ECO:0000256" key="2">
    <source>
        <dbReference type="ARBA" id="ARBA00004651"/>
    </source>
</evidence>
<reference evidence="12 13" key="1">
    <citation type="submission" date="2018-06" db="EMBL/GenBank/DDBJ databases">
        <title>Halonotius sp. F13-13 a new haloarchaeeon isolated from a solar saltern from Isla Cristina, Huelva, Spain.</title>
        <authorList>
            <person name="Duran-Viseras A."/>
            <person name="Sanchez-Porro C."/>
            <person name="Ventosa A."/>
        </authorList>
    </citation>
    <scope>NUCLEOTIDE SEQUENCE [LARGE SCALE GENOMIC DNA]</scope>
    <source>
        <strain evidence="12 13">F13-13</strain>
    </source>
</reference>
<evidence type="ECO:0000256" key="4">
    <source>
        <dbReference type="ARBA" id="ARBA00006263"/>
    </source>
</evidence>
<evidence type="ECO:0000313" key="13">
    <source>
        <dbReference type="Proteomes" id="UP000276588"/>
    </source>
</evidence>
<comment type="subcellular location">
    <subcellularLocation>
        <location evidence="2 11">Cell membrane</location>
        <topology evidence="2 11">Multi-pass membrane protein</topology>
    </subcellularLocation>
</comment>
<protein>
    <recommendedName>
        <fullName evidence="5 11">Probable cobalamin biosynthesis protein CobD</fullName>
    </recommendedName>
</protein>
<comment type="similarity">
    <text evidence="4 11">Belongs to the CobD/CbiB family.</text>
</comment>
<evidence type="ECO:0000256" key="8">
    <source>
        <dbReference type="ARBA" id="ARBA00022692"/>
    </source>
</evidence>
<evidence type="ECO:0000256" key="7">
    <source>
        <dbReference type="ARBA" id="ARBA00022573"/>
    </source>
</evidence>
<dbReference type="Pfam" id="PF03186">
    <property type="entry name" value="CobD_Cbib"/>
    <property type="match status" value="1"/>
</dbReference>
<dbReference type="Proteomes" id="UP000276588">
    <property type="component" value="Unassembled WGS sequence"/>
</dbReference>
<dbReference type="NCBIfam" id="TIGR00380">
    <property type="entry name" value="cobal_cbiB"/>
    <property type="match status" value="1"/>
</dbReference>
<dbReference type="GO" id="GO:0009236">
    <property type="term" value="P:cobalamin biosynthetic process"/>
    <property type="evidence" value="ECO:0007669"/>
    <property type="project" value="UniProtKB-UniRule"/>
</dbReference>
<evidence type="ECO:0000256" key="11">
    <source>
        <dbReference type="HAMAP-Rule" id="MF_00024"/>
    </source>
</evidence>
<name>A0A3A6Q146_9EURY</name>
<dbReference type="UniPathway" id="UPA00148"/>
<dbReference type="PANTHER" id="PTHR34308:SF1">
    <property type="entry name" value="COBALAMIN BIOSYNTHESIS PROTEIN CBIB"/>
    <property type="match status" value="1"/>
</dbReference>
<keyword evidence="8 11" id="KW-0812">Transmembrane</keyword>
<keyword evidence="9 11" id="KW-1133">Transmembrane helix</keyword>
<dbReference type="GO" id="GO:0048472">
    <property type="term" value="F:threonine-phosphate decarboxylase activity"/>
    <property type="evidence" value="ECO:0007669"/>
    <property type="project" value="InterPro"/>
</dbReference>
<accession>A0A3A6Q146</accession>
<evidence type="ECO:0000256" key="6">
    <source>
        <dbReference type="ARBA" id="ARBA00022475"/>
    </source>
</evidence>
<proteinExistence type="inferred from homology"/>
<keyword evidence="10 11" id="KW-0472">Membrane</keyword>
<dbReference type="GO" id="GO:0015420">
    <property type="term" value="F:ABC-type vitamin B12 transporter activity"/>
    <property type="evidence" value="ECO:0007669"/>
    <property type="project" value="UniProtKB-UniRule"/>
</dbReference>
<sequence>MMAAGVVLAAVGLDRVVGEPPARLHPVVWVGRLVGPLDRSWPAPRLVGTVGALCLPLLAAAVVALGVGLAGDIEPLAGGVVAALVLFSAVSLRLLCTTAGDVLEQTETDIAGAREALLALAGRDATDLSAGHVRSAAVESAAENLSDGFVAPLAGFAVGSVVASRWLTPVATLAVATAAAAWIKAVNTMDSMVGYRSKPVGWAAARLDDLVMWLPARLTALALSAAMLSPDPLLMGQRWAQTPASPNAGWPMATLAAGLGVRLEKPDHYTLNSVASLPTTTEGHRGVALVGRAGWLAALTTAVIVGV</sequence>
<evidence type="ECO:0000313" key="12">
    <source>
        <dbReference type="EMBL" id="RJX44285.1"/>
    </source>
</evidence>
<dbReference type="PANTHER" id="PTHR34308">
    <property type="entry name" value="COBALAMIN BIOSYNTHESIS PROTEIN CBIB"/>
    <property type="match status" value="1"/>
</dbReference>
<organism evidence="12 13">
    <name type="scientific">Halonotius aquaticus</name>
    <dbReference type="NCBI Taxonomy" id="2216978"/>
    <lineage>
        <taxon>Archaea</taxon>
        <taxon>Methanobacteriati</taxon>
        <taxon>Methanobacteriota</taxon>
        <taxon>Stenosarchaea group</taxon>
        <taxon>Halobacteria</taxon>
        <taxon>Halobacteriales</taxon>
        <taxon>Haloferacaceae</taxon>
        <taxon>Halonotius</taxon>
    </lineage>
</organism>
<evidence type="ECO:0000256" key="1">
    <source>
        <dbReference type="ARBA" id="ARBA00003384"/>
    </source>
</evidence>